<sequence>MDLKEKLEALDAVVNALAHPARRQILLTVHFRGGSMRAGDIAGRFAHAWPTTTRHIRALEQAGLLRSEKRGRSRTYHLQKDTLDLLKEWLRWFDQEPWSKSNLNPEGEMNANVETNPQ</sequence>
<dbReference type="CDD" id="cd00090">
    <property type="entry name" value="HTH_ARSR"/>
    <property type="match status" value="1"/>
</dbReference>
<dbReference type="PRINTS" id="PR00778">
    <property type="entry name" value="HTHARSR"/>
</dbReference>
<feature type="region of interest" description="Disordered" evidence="4">
    <location>
        <begin position="99"/>
        <end position="118"/>
    </location>
</feature>
<reference evidence="6 7" key="1">
    <citation type="submission" date="2020-03" db="EMBL/GenBank/DDBJ databases">
        <title>Metabolic flexibility allows generalist bacteria to become dominant in a frequently disturbed ecosystem.</title>
        <authorList>
            <person name="Chen Y.-J."/>
            <person name="Leung P.M."/>
            <person name="Bay S.K."/>
            <person name="Hugenholtz P."/>
            <person name="Kessler A.J."/>
            <person name="Shelley G."/>
            <person name="Waite D.W."/>
            <person name="Cook P.L."/>
            <person name="Greening C."/>
        </authorList>
    </citation>
    <scope>NUCLEOTIDE SEQUENCE [LARGE SCALE GENOMIC DNA]</scope>
    <source>
        <strain evidence="6">SS_bin_28</strain>
    </source>
</reference>
<evidence type="ECO:0000259" key="5">
    <source>
        <dbReference type="PROSITE" id="PS50987"/>
    </source>
</evidence>
<feature type="domain" description="HTH arsR-type" evidence="5">
    <location>
        <begin position="3"/>
        <end position="97"/>
    </location>
</feature>
<dbReference type="InterPro" id="IPR036388">
    <property type="entry name" value="WH-like_DNA-bd_sf"/>
</dbReference>
<dbReference type="PANTHER" id="PTHR33154">
    <property type="entry name" value="TRANSCRIPTIONAL REGULATOR, ARSR FAMILY"/>
    <property type="match status" value="1"/>
</dbReference>
<keyword evidence="3" id="KW-0804">Transcription</keyword>
<keyword evidence="1" id="KW-0805">Transcription regulation</keyword>
<dbReference type="AlphaFoldDB" id="A0A7Y2H3C9"/>
<dbReference type="PANTHER" id="PTHR33154:SF33">
    <property type="entry name" value="TRANSCRIPTIONAL REPRESSOR SDPR"/>
    <property type="match status" value="1"/>
</dbReference>
<evidence type="ECO:0000256" key="3">
    <source>
        <dbReference type="ARBA" id="ARBA00023163"/>
    </source>
</evidence>
<dbReference type="SMART" id="SM00418">
    <property type="entry name" value="HTH_ARSR"/>
    <property type="match status" value="1"/>
</dbReference>
<dbReference type="EMBL" id="JABDJR010000587">
    <property type="protein sequence ID" value="NNF07984.1"/>
    <property type="molecule type" value="Genomic_DNA"/>
</dbReference>
<dbReference type="PROSITE" id="PS50987">
    <property type="entry name" value="HTH_ARSR_2"/>
    <property type="match status" value="1"/>
</dbReference>
<evidence type="ECO:0000313" key="6">
    <source>
        <dbReference type="EMBL" id="NNF07984.1"/>
    </source>
</evidence>
<evidence type="ECO:0000256" key="2">
    <source>
        <dbReference type="ARBA" id="ARBA00023125"/>
    </source>
</evidence>
<dbReference type="Proteomes" id="UP000547674">
    <property type="component" value="Unassembled WGS sequence"/>
</dbReference>
<proteinExistence type="predicted"/>
<dbReference type="InterPro" id="IPR051081">
    <property type="entry name" value="HTH_MetalResp_TranReg"/>
</dbReference>
<organism evidence="6 7">
    <name type="scientific">Eiseniibacteriota bacterium</name>
    <dbReference type="NCBI Taxonomy" id="2212470"/>
    <lineage>
        <taxon>Bacteria</taxon>
        <taxon>Candidatus Eiseniibacteriota</taxon>
    </lineage>
</organism>
<keyword evidence="2" id="KW-0238">DNA-binding</keyword>
<dbReference type="SUPFAM" id="SSF46785">
    <property type="entry name" value="Winged helix' DNA-binding domain"/>
    <property type="match status" value="1"/>
</dbReference>
<dbReference type="GO" id="GO:0003677">
    <property type="term" value="F:DNA binding"/>
    <property type="evidence" value="ECO:0007669"/>
    <property type="project" value="UniProtKB-KW"/>
</dbReference>
<evidence type="ECO:0000313" key="7">
    <source>
        <dbReference type="Proteomes" id="UP000547674"/>
    </source>
</evidence>
<protein>
    <submittedName>
        <fullName evidence="6">Helix-turn-helix transcriptional regulator</fullName>
    </submittedName>
</protein>
<accession>A0A7Y2H3C9</accession>
<evidence type="ECO:0000256" key="1">
    <source>
        <dbReference type="ARBA" id="ARBA00023015"/>
    </source>
</evidence>
<dbReference type="InterPro" id="IPR001845">
    <property type="entry name" value="HTH_ArsR_DNA-bd_dom"/>
</dbReference>
<dbReference type="Gene3D" id="1.10.10.10">
    <property type="entry name" value="Winged helix-like DNA-binding domain superfamily/Winged helix DNA-binding domain"/>
    <property type="match status" value="1"/>
</dbReference>
<dbReference type="InterPro" id="IPR011991">
    <property type="entry name" value="ArsR-like_HTH"/>
</dbReference>
<evidence type="ECO:0000256" key="4">
    <source>
        <dbReference type="SAM" id="MobiDB-lite"/>
    </source>
</evidence>
<dbReference type="NCBIfam" id="NF033788">
    <property type="entry name" value="HTH_metalloreg"/>
    <property type="match status" value="1"/>
</dbReference>
<name>A0A7Y2H3C9_UNCEI</name>
<dbReference type="GO" id="GO:0003700">
    <property type="term" value="F:DNA-binding transcription factor activity"/>
    <property type="evidence" value="ECO:0007669"/>
    <property type="project" value="InterPro"/>
</dbReference>
<comment type="caution">
    <text evidence="6">The sequence shown here is derived from an EMBL/GenBank/DDBJ whole genome shotgun (WGS) entry which is preliminary data.</text>
</comment>
<gene>
    <name evidence="6" type="ORF">HKN21_14570</name>
</gene>
<dbReference type="InterPro" id="IPR036390">
    <property type="entry name" value="WH_DNA-bd_sf"/>
</dbReference>